<dbReference type="STRING" id="930990.A0A067MIM1"/>
<name>A0A067MIM1_BOTB1</name>
<evidence type="ECO:0000313" key="2">
    <source>
        <dbReference type="EMBL" id="KDQ15354.1"/>
    </source>
</evidence>
<dbReference type="PANTHER" id="PTHR31905">
    <property type="entry name" value="COILED-COIL DOMAIN-CONTAINING PROTEIN 58"/>
    <property type="match status" value="1"/>
</dbReference>
<dbReference type="AlphaFoldDB" id="A0A067MIM1"/>
<accession>A0A067MIM1</accession>
<dbReference type="OrthoDB" id="5593818at2759"/>
<dbReference type="InParanoid" id="A0A067MIM1"/>
<dbReference type="Proteomes" id="UP000027195">
    <property type="component" value="Unassembled WGS sequence"/>
</dbReference>
<dbReference type="EMBL" id="KL198032">
    <property type="protein sequence ID" value="KDQ15354.1"/>
    <property type="molecule type" value="Genomic_DNA"/>
</dbReference>
<organism evidence="2 3">
    <name type="scientific">Botryobasidium botryosum (strain FD-172 SS1)</name>
    <dbReference type="NCBI Taxonomy" id="930990"/>
    <lineage>
        <taxon>Eukaryota</taxon>
        <taxon>Fungi</taxon>
        <taxon>Dikarya</taxon>
        <taxon>Basidiomycota</taxon>
        <taxon>Agaricomycotina</taxon>
        <taxon>Agaricomycetes</taxon>
        <taxon>Cantharellales</taxon>
        <taxon>Botryobasidiaceae</taxon>
        <taxon>Botryobasidium</taxon>
    </lineage>
</organism>
<dbReference type="HOGENOM" id="CLU_090093_0_0_1"/>
<dbReference type="GO" id="GO:0005758">
    <property type="term" value="C:mitochondrial intermembrane space"/>
    <property type="evidence" value="ECO:0007669"/>
    <property type="project" value="InterPro"/>
</dbReference>
<gene>
    <name evidence="2" type="ORF">BOTBODRAFT_31678</name>
</gene>
<dbReference type="Pfam" id="PF09774">
    <property type="entry name" value="MIX23"/>
    <property type="match status" value="1"/>
</dbReference>
<evidence type="ECO:0000256" key="1">
    <source>
        <dbReference type="ARBA" id="ARBA00024204"/>
    </source>
</evidence>
<comment type="similarity">
    <text evidence="1">Belongs to the MIX23 family.</text>
</comment>
<protein>
    <recommendedName>
        <fullName evidence="4">Caffeine-induced death protein 2</fullName>
    </recommendedName>
</protein>
<reference evidence="3" key="1">
    <citation type="journal article" date="2014" name="Proc. Natl. Acad. Sci. U.S.A.">
        <title>Extensive sampling of basidiomycete genomes demonstrates inadequacy of the white-rot/brown-rot paradigm for wood decay fungi.</title>
        <authorList>
            <person name="Riley R."/>
            <person name="Salamov A.A."/>
            <person name="Brown D.W."/>
            <person name="Nagy L.G."/>
            <person name="Floudas D."/>
            <person name="Held B.W."/>
            <person name="Levasseur A."/>
            <person name="Lombard V."/>
            <person name="Morin E."/>
            <person name="Otillar R."/>
            <person name="Lindquist E.A."/>
            <person name="Sun H."/>
            <person name="LaButti K.M."/>
            <person name="Schmutz J."/>
            <person name="Jabbour D."/>
            <person name="Luo H."/>
            <person name="Baker S.E."/>
            <person name="Pisabarro A.G."/>
            <person name="Walton J.D."/>
            <person name="Blanchette R.A."/>
            <person name="Henrissat B."/>
            <person name="Martin F."/>
            <person name="Cullen D."/>
            <person name="Hibbett D.S."/>
            <person name="Grigoriev I.V."/>
        </authorList>
    </citation>
    <scope>NUCLEOTIDE SEQUENCE [LARGE SCALE GENOMIC DNA]</scope>
    <source>
        <strain evidence="3">FD-172 SS1</strain>
    </source>
</reference>
<dbReference type="PANTHER" id="PTHR31905:SF2">
    <property type="entry name" value="PROTEIN MIX23"/>
    <property type="match status" value="1"/>
</dbReference>
<keyword evidence="3" id="KW-1185">Reference proteome</keyword>
<evidence type="ECO:0008006" key="4">
    <source>
        <dbReference type="Google" id="ProtNLM"/>
    </source>
</evidence>
<sequence length="184" mass="21255">MAPKAPPLGSQAVYTPPSQIYPVSESLCTNLSVFKDLMKEHRRLDDSVTMRMNRNSAFFRDKDRLGKGASTPEESCTHFWHELVANWNGRTEIINYCVDVVDRKMEEKRKALEGQESKLDAERSKKSTLYADQVKRNQIHNEHAVETIVRRRSFEAFKSRCKYFEPPLSDAEARKWWDAASAGQ</sequence>
<proteinExistence type="inferred from homology"/>
<evidence type="ECO:0000313" key="3">
    <source>
        <dbReference type="Proteomes" id="UP000027195"/>
    </source>
</evidence>
<dbReference type="InterPro" id="IPR019171">
    <property type="entry name" value="MIX23"/>
</dbReference>